<reference evidence="2" key="1">
    <citation type="journal article" date="2014" name="Nat. Genet.">
        <title>The genome of the stress-tolerant wild tomato species Solanum pennellii.</title>
        <authorList>
            <person name="Bolger A."/>
            <person name="Scossa F."/>
            <person name="Bolger M.E."/>
            <person name="Lanz C."/>
            <person name="Maumus F."/>
            <person name="Tohge T."/>
            <person name="Quesneville H."/>
            <person name="Alseekh S."/>
            <person name="Sorensen I."/>
            <person name="Lichtenstein G."/>
            <person name="Fich E.A."/>
            <person name="Conte M."/>
            <person name="Keller H."/>
            <person name="Schneeberger K."/>
            <person name="Schwacke R."/>
            <person name="Ofner I."/>
            <person name="Vrebalov J."/>
            <person name="Xu Y."/>
            <person name="Osorio S."/>
            <person name="Aflitos S.A."/>
            <person name="Schijlen E."/>
            <person name="Jimenez-Gomez J.M."/>
            <person name="Ryngajllo M."/>
            <person name="Kimura S."/>
            <person name="Kumar R."/>
            <person name="Koenig D."/>
            <person name="Headland L.R."/>
            <person name="Maloof J.N."/>
            <person name="Sinha N."/>
            <person name="van Ham R.C."/>
            <person name="Lankhorst R.K."/>
            <person name="Mao L."/>
            <person name="Vogel A."/>
            <person name="Arsova B."/>
            <person name="Panstruga R."/>
            <person name="Fei Z."/>
            <person name="Rose J.K."/>
            <person name="Zamir D."/>
            <person name="Carrari F."/>
            <person name="Giovannoni J.J."/>
            <person name="Weigel D."/>
            <person name="Usadel B."/>
            <person name="Fernie A.R."/>
        </authorList>
    </citation>
    <scope>NUCLEOTIDE SEQUENCE [LARGE SCALE GENOMIC DNA]</scope>
    <source>
        <strain evidence="2">cv. LA0716</strain>
    </source>
</reference>
<feature type="compositionally biased region" description="Polar residues" evidence="1">
    <location>
        <begin position="85"/>
        <end position="101"/>
    </location>
</feature>
<dbReference type="RefSeq" id="XP_015064673.1">
    <property type="nucleotide sequence ID" value="XM_015209187.1"/>
</dbReference>
<evidence type="ECO:0000256" key="1">
    <source>
        <dbReference type="SAM" id="MobiDB-lite"/>
    </source>
</evidence>
<name>A0ABM1G1M3_SOLPN</name>
<gene>
    <name evidence="3" type="primary">LOC107009879</name>
</gene>
<feature type="region of interest" description="Disordered" evidence="1">
    <location>
        <begin position="144"/>
        <end position="178"/>
    </location>
</feature>
<dbReference type="Gene3D" id="4.10.60.10">
    <property type="entry name" value="Zinc finger, CCHC-type"/>
    <property type="match status" value="1"/>
</dbReference>
<keyword evidence="2" id="KW-1185">Reference proteome</keyword>
<dbReference type="Proteomes" id="UP000694930">
    <property type="component" value="Chromosome 2"/>
</dbReference>
<evidence type="ECO:0000313" key="3">
    <source>
        <dbReference type="RefSeq" id="XP_015064673.1"/>
    </source>
</evidence>
<feature type="region of interest" description="Disordered" evidence="1">
    <location>
        <begin position="58"/>
        <end position="124"/>
    </location>
</feature>
<accession>A0ABM1G1M3</accession>
<sequence length="216" mass="24088">MNPPSITSSSTIEDPESFVEALQKVFEVLHVANAERVEIVAYQLKNVSRTWFDQWKEGRPRRAPHVEEEKVSDIEGFRRKKAKTGSESGQQRNNVNQSSFQQKKKGPDPLSACSPAPRNKGKYRDGSTCCFKCGEEGHFMKEWPNNRQGNGDQGNKAQSSSVSPPDKVALRGATSGTGGGANHHYAITSCQEQENYPYVFTVLIKVFNLDVYAFLD</sequence>
<feature type="compositionally biased region" description="Polar residues" evidence="1">
    <location>
        <begin position="145"/>
        <end position="163"/>
    </location>
</feature>
<feature type="compositionally biased region" description="Basic and acidic residues" evidence="1">
    <location>
        <begin position="58"/>
        <end position="77"/>
    </location>
</feature>
<proteinExistence type="predicted"/>
<reference evidence="3" key="2">
    <citation type="submission" date="2025-08" db="UniProtKB">
        <authorList>
            <consortium name="RefSeq"/>
        </authorList>
    </citation>
    <scope>IDENTIFICATION</scope>
</reference>
<dbReference type="GeneID" id="107009879"/>
<protein>
    <submittedName>
        <fullName evidence="3">Uncharacterized protein LOC107009879</fullName>
    </submittedName>
</protein>
<organism evidence="2 3">
    <name type="scientific">Solanum pennellii</name>
    <name type="common">Tomato</name>
    <name type="synonym">Lycopersicon pennellii</name>
    <dbReference type="NCBI Taxonomy" id="28526"/>
    <lineage>
        <taxon>Eukaryota</taxon>
        <taxon>Viridiplantae</taxon>
        <taxon>Streptophyta</taxon>
        <taxon>Embryophyta</taxon>
        <taxon>Tracheophyta</taxon>
        <taxon>Spermatophyta</taxon>
        <taxon>Magnoliopsida</taxon>
        <taxon>eudicotyledons</taxon>
        <taxon>Gunneridae</taxon>
        <taxon>Pentapetalae</taxon>
        <taxon>asterids</taxon>
        <taxon>lamiids</taxon>
        <taxon>Solanales</taxon>
        <taxon>Solanaceae</taxon>
        <taxon>Solanoideae</taxon>
        <taxon>Solaneae</taxon>
        <taxon>Solanum</taxon>
        <taxon>Solanum subgen. Lycopersicon</taxon>
    </lineage>
</organism>
<evidence type="ECO:0000313" key="2">
    <source>
        <dbReference type="Proteomes" id="UP000694930"/>
    </source>
</evidence>